<keyword evidence="4" id="KW-0812">Transmembrane</keyword>
<dbReference type="Pfam" id="PF11563">
    <property type="entry name" value="Protoglobin"/>
    <property type="match status" value="1"/>
</dbReference>
<dbReference type="SMART" id="SM00267">
    <property type="entry name" value="GGDEF"/>
    <property type="match status" value="1"/>
</dbReference>
<proteinExistence type="predicted"/>
<dbReference type="KEGG" id="haz:A9404_02250"/>
<dbReference type="CDD" id="cd00130">
    <property type="entry name" value="PAS"/>
    <property type="match status" value="1"/>
</dbReference>
<feature type="domain" description="GGDEF" evidence="7">
    <location>
        <begin position="541"/>
        <end position="678"/>
    </location>
</feature>
<evidence type="ECO:0000313" key="8">
    <source>
        <dbReference type="EMBL" id="ANJ66357.1"/>
    </source>
</evidence>
<accession>A0A191ZER6</accession>
<dbReference type="PROSITE" id="PS50112">
    <property type="entry name" value="PAS"/>
    <property type="match status" value="1"/>
</dbReference>
<dbReference type="CDD" id="cd01948">
    <property type="entry name" value="EAL"/>
    <property type="match status" value="1"/>
</dbReference>
<feature type="domain" description="PAS" evidence="5">
    <location>
        <begin position="384"/>
        <end position="455"/>
    </location>
</feature>
<dbReference type="CDD" id="cd14759">
    <property type="entry name" value="GS_GGDEF_2"/>
    <property type="match status" value="1"/>
</dbReference>
<evidence type="ECO:0000256" key="2">
    <source>
        <dbReference type="ARBA" id="ARBA00015125"/>
    </source>
</evidence>
<dbReference type="SUPFAM" id="SSF46458">
    <property type="entry name" value="Globin-like"/>
    <property type="match status" value="1"/>
</dbReference>
<dbReference type="FunFam" id="3.30.70.270:FF:000001">
    <property type="entry name" value="Diguanylate cyclase domain protein"/>
    <property type="match status" value="1"/>
</dbReference>
<dbReference type="Gene3D" id="3.30.450.20">
    <property type="entry name" value="PAS domain"/>
    <property type="match status" value="1"/>
</dbReference>
<dbReference type="PROSITE" id="PS50887">
    <property type="entry name" value="GGDEF"/>
    <property type="match status" value="1"/>
</dbReference>
<dbReference type="InterPro" id="IPR001633">
    <property type="entry name" value="EAL_dom"/>
</dbReference>
<dbReference type="Proteomes" id="UP000078596">
    <property type="component" value="Chromosome"/>
</dbReference>
<dbReference type="Pfam" id="PF00990">
    <property type="entry name" value="GGDEF"/>
    <property type="match status" value="1"/>
</dbReference>
<dbReference type="SUPFAM" id="SSF55785">
    <property type="entry name" value="PYP-like sensor domain (PAS domain)"/>
    <property type="match status" value="1"/>
</dbReference>
<evidence type="ECO:0000259" key="6">
    <source>
        <dbReference type="PROSITE" id="PS50883"/>
    </source>
</evidence>
<evidence type="ECO:0000259" key="7">
    <source>
        <dbReference type="PROSITE" id="PS50887"/>
    </source>
</evidence>
<organism evidence="8 9">
    <name type="scientific">Halothiobacillus diazotrophicus</name>
    <dbReference type="NCBI Taxonomy" id="1860122"/>
    <lineage>
        <taxon>Bacteria</taxon>
        <taxon>Pseudomonadati</taxon>
        <taxon>Pseudomonadota</taxon>
        <taxon>Gammaproteobacteria</taxon>
        <taxon>Chromatiales</taxon>
        <taxon>Halothiobacillaceae</taxon>
        <taxon>Halothiobacillus</taxon>
    </lineage>
</organism>
<feature type="transmembrane region" description="Helical" evidence="4">
    <location>
        <begin position="170"/>
        <end position="191"/>
    </location>
</feature>
<dbReference type="InterPro" id="IPR035965">
    <property type="entry name" value="PAS-like_dom_sf"/>
</dbReference>
<dbReference type="SUPFAM" id="SSF141868">
    <property type="entry name" value="EAL domain-like"/>
    <property type="match status" value="1"/>
</dbReference>
<dbReference type="PANTHER" id="PTHR44757:SF2">
    <property type="entry name" value="BIOFILM ARCHITECTURE MAINTENANCE PROTEIN MBAA"/>
    <property type="match status" value="1"/>
</dbReference>
<dbReference type="SMART" id="SM00052">
    <property type="entry name" value="EAL"/>
    <property type="match status" value="1"/>
</dbReference>
<dbReference type="InterPro" id="IPR000014">
    <property type="entry name" value="PAS"/>
</dbReference>
<dbReference type="NCBIfam" id="TIGR00229">
    <property type="entry name" value="sensory_box"/>
    <property type="match status" value="1"/>
</dbReference>
<dbReference type="InterPro" id="IPR052155">
    <property type="entry name" value="Biofilm_reg_signaling"/>
</dbReference>
<dbReference type="Gene3D" id="3.20.20.450">
    <property type="entry name" value="EAL domain"/>
    <property type="match status" value="1"/>
</dbReference>
<dbReference type="NCBIfam" id="TIGR00254">
    <property type="entry name" value="GGDEF"/>
    <property type="match status" value="1"/>
</dbReference>
<feature type="domain" description="EAL" evidence="6">
    <location>
        <begin position="1018"/>
        <end position="1270"/>
    </location>
</feature>
<dbReference type="InterPro" id="IPR012292">
    <property type="entry name" value="Globin/Proto"/>
</dbReference>
<name>A0A191ZER6_9GAMM</name>
<evidence type="ECO:0000313" key="9">
    <source>
        <dbReference type="Proteomes" id="UP000078596"/>
    </source>
</evidence>
<protein>
    <recommendedName>
        <fullName evidence="2">Diguanylate cyclase DosC</fullName>
    </recommendedName>
    <alternativeName>
        <fullName evidence="3">Direct oxygen-sensing cyclase</fullName>
    </alternativeName>
</protein>
<dbReference type="InterPro" id="IPR044398">
    <property type="entry name" value="Globin-sensor_dom"/>
</dbReference>
<dbReference type="Gene3D" id="3.30.70.270">
    <property type="match status" value="1"/>
</dbReference>
<dbReference type="InterPro" id="IPR003018">
    <property type="entry name" value="GAF"/>
</dbReference>
<dbReference type="Gene3D" id="3.30.450.40">
    <property type="match status" value="2"/>
</dbReference>
<dbReference type="PANTHER" id="PTHR44757">
    <property type="entry name" value="DIGUANYLATE CYCLASE DGCP"/>
    <property type="match status" value="1"/>
</dbReference>
<evidence type="ECO:0000256" key="4">
    <source>
        <dbReference type="SAM" id="Phobius"/>
    </source>
</evidence>
<dbReference type="InterPro" id="IPR029016">
    <property type="entry name" value="GAF-like_dom_sf"/>
</dbReference>
<reference evidence="8 9" key="1">
    <citation type="submission" date="2016-06" db="EMBL/GenBank/DDBJ databases">
        <title>Insight into the functional genes involving in sulfur oxidation in Pearl River water.</title>
        <authorList>
            <person name="Luo J."/>
            <person name="Tan X."/>
            <person name="Lin W."/>
        </authorList>
    </citation>
    <scope>NUCLEOTIDE SEQUENCE [LARGE SCALE GENOMIC DNA]</scope>
    <source>
        <strain evidence="8 9">LS2</strain>
    </source>
</reference>
<evidence type="ECO:0000256" key="1">
    <source>
        <dbReference type="ARBA" id="ARBA00001946"/>
    </source>
</evidence>
<dbReference type="PROSITE" id="PS50883">
    <property type="entry name" value="EAL"/>
    <property type="match status" value="1"/>
</dbReference>
<dbReference type="SMART" id="SM00091">
    <property type="entry name" value="PAS"/>
    <property type="match status" value="1"/>
</dbReference>
<dbReference type="STRING" id="1860122.A9404_02250"/>
<dbReference type="GO" id="GO:0003824">
    <property type="term" value="F:catalytic activity"/>
    <property type="evidence" value="ECO:0007669"/>
    <property type="project" value="UniProtKB-ARBA"/>
</dbReference>
<keyword evidence="9" id="KW-1185">Reference proteome</keyword>
<gene>
    <name evidence="8" type="ORF">A9404_02250</name>
</gene>
<dbReference type="InterPro" id="IPR035919">
    <property type="entry name" value="EAL_sf"/>
</dbReference>
<dbReference type="GO" id="GO:0006355">
    <property type="term" value="P:regulation of DNA-templated transcription"/>
    <property type="evidence" value="ECO:0007669"/>
    <property type="project" value="InterPro"/>
</dbReference>
<dbReference type="Pfam" id="PF00989">
    <property type="entry name" value="PAS"/>
    <property type="match status" value="1"/>
</dbReference>
<dbReference type="Pfam" id="PF00563">
    <property type="entry name" value="EAL"/>
    <property type="match status" value="1"/>
</dbReference>
<sequence>MRHFIELHPNIYAFNIQSADGNTIVWSTTNQSHIPINNGDEFTALGLNRNFLLGRATFAQRVDAHVLPMRFRVTDSDGKTRFFVGSPYHLDRLLHDEQPLLSRIFRFTVIDLRDRSVLGEWQDGRVLFNGTPGKVQTDPIDVPGYPLQIQINWAANRAMELYMAQAPLRWAWEIGTLFLLGLAAAGIVVLFQHRIRDAQRLKRLNEFNTMSAQVSQIIATTDDDGVLLQEICRLSIQYGHLKLAWVGTPDKRELLRCIAAFGAVDYLQDLAVSLHPQHNQQGDPVGLAWRDQKPRFYQSCKDSNYAKPWQARACRFGLHACAAHPIFRNGQIWAIFSVYHAQENVWDEDVQQLLGELAHIISRGLDQIDARNRERQLERRLLQSQNYQRALFEKNAAGLFLVDEHRIIQDANASLSEITGYPIDELVGKSTALLHVDHDAFERFATQHAALLHGQPWIHETANIRRKDGTIIIVQILGSPVSLASGDPGILWSIVDVTLQQQAQDQILFESLHDALTRLPNRRALDEYLPKAIARADRQNTILAVGMLDLDDFKPINDNWGHEAGDKLLNQLAARMQSLIRETDFLVRLGGDEFIVVLENLESGNTMAQLQAALDRLHQAVEYPFVLSETTRAEVGMTLGVALFPFDAKDGDSLIRHADAAMYQAKEHKHDRQQWWRHGVDRAGPPESEKQFDAYSEEAVALLHKTRPYLERVLGQFVNSFYSELARDPQANAILKTLSNQEMAGLMQSQRHHLQFLLNPETSQAGLIEHARHVGTVHVLVGVRPILLTQGISLYRRLLNEHLSHALLPARERYRLLITAETRIQDDLHVELAIEDQILTAYFRLNSAPLPPQGISWQESSTAEINQIGALAGIQAALLVQLAPDGTFTIVTHAGPLASTVAELYARPGHEPVVDPSSPRGMTICAQAWRSRQIYSIPSLSQDPHYQVWRESPLIERARSALSVPIINEQGQCEAVIVMMGAYPSQFESQVMQQFAFGMKQRWEQIWARSGTRPPIVPEAEAKKIRQRLFNNGLQMLVQPIVDLRTGQMIKVEALARLNLKEAQTVPPSFFLALLSEAELNRLFCIGLEASLAHLVSWDEQGMSVDVSINLPPCALLDNQSPDWVRTALEKYGIAPQRLTLELLETQSMDIVQRNEVIERLLNLGVKLAIDDLGSGYSSLQRLSSIPFETIKIDQGLLIQVRDKPIQTIGLISSIVQMGRDLNFVVVVEGLEDKGMLEMAAILGAQQGQGYALARPMTAKHLEPWYRGFELPIRPEKIDTFLGALTYHWWFIHHEHHVHPVDEAECPLTQFLIDQDLQDSEVARWHKLIHDNPGDAGTSALLTGYLIERIRDKSI</sequence>
<dbReference type="CDD" id="cd01949">
    <property type="entry name" value="GGDEF"/>
    <property type="match status" value="1"/>
</dbReference>
<dbReference type="InterPro" id="IPR043128">
    <property type="entry name" value="Rev_trsase/Diguanyl_cyclase"/>
</dbReference>
<dbReference type="SMART" id="SM00065">
    <property type="entry name" value="GAF"/>
    <property type="match status" value="1"/>
</dbReference>
<keyword evidence="4" id="KW-0472">Membrane</keyword>
<dbReference type="Pfam" id="PF01590">
    <property type="entry name" value="GAF"/>
    <property type="match status" value="1"/>
</dbReference>
<dbReference type="SUPFAM" id="SSF55073">
    <property type="entry name" value="Nucleotide cyclase"/>
    <property type="match status" value="1"/>
</dbReference>
<dbReference type="InterPro" id="IPR029787">
    <property type="entry name" value="Nucleotide_cyclase"/>
</dbReference>
<dbReference type="InterPro" id="IPR009050">
    <property type="entry name" value="Globin-like_sf"/>
</dbReference>
<dbReference type="Pfam" id="PF13185">
    <property type="entry name" value="GAF_2"/>
    <property type="match status" value="1"/>
</dbReference>
<dbReference type="Gene3D" id="1.10.490.10">
    <property type="entry name" value="Globins"/>
    <property type="match status" value="1"/>
</dbReference>
<dbReference type="SUPFAM" id="SSF55781">
    <property type="entry name" value="GAF domain-like"/>
    <property type="match status" value="2"/>
</dbReference>
<dbReference type="InterPro" id="IPR013767">
    <property type="entry name" value="PAS_fold"/>
</dbReference>
<evidence type="ECO:0000256" key="3">
    <source>
        <dbReference type="ARBA" id="ARBA00029839"/>
    </source>
</evidence>
<comment type="cofactor">
    <cofactor evidence="1">
        <name>Mg(2+)</name>
        <dbReference type="ChEBI" id="CHEBI:18420"/>
    </cofactor>
</comment>
<dbReference type="GO" id="GO:0020037">
    <property type="term" value="F:heme binding"/>
    <property type="evidence" value="ECO:0007669"/>
    <property type="project" value="InterPro"/>
</dbReference>
<dbReference type="EMBL" id="CP016027">
    <property type="protein sequence ID" value="ANJ66357.1"/>
    <property type="molecule type" value="Genomic_DNA"/>
</dbReference>
<keyword evidence="4" id="KW-1133">Transmembrane helix</keyword>
<dbReference type="InterPro" id="IPR000160">
    <property type="entry name" value="GGDEF_dom"/>
</dbReference>
<evidence type="ECO:0000259" key="5">
    <source>
        <dbReference type="PROSITE" id="PS50112"/>
    </source>
</evidence>
<dbReference type="GO" id="GO:0019825">
    <property type="term" value="F:oxygen binding"/>
    <property type="evidence" value="ECO:0007669"/>
    <property type="project" value="InterPro"/>
</dbReference>